<evidence type="ECO:0000256" key="2">
    <source>
        <dbReference type="ARBA" id="ARBA00023125"/>
    </source>
</evidence>
<dbReference type="PROSITE" id="PS50987">
    <property type="entry name" value="HTH_ARSR_2"/>
    <property type="match status" value="1"/>
</dbReference>
<evidence type="ECO:0000256" key="3">
    <source>
        <dbReference type="ARBA" id="ARBA00023163"/>
    </source>
</evidence>
<comment type="caution">
    <text evidence="5">The sequence shown here is derived from an EMBL/GenBank/DDBJ whole genome shotgun (WGS) entry which is preliminary data.</text>
</comment>
<name>A0A7W7Y2K6_9BACT</name>
<dbReference type="AlphaFoldDB" id="A0A7W7Y2K6"/>
<dbReference type="Gene3D" id="1.10.10.10">
    <property type="entry name" value="Winged helix-like DNA-binding domain superfamily/Winged helix DNA-binding domain"/>
    <property type="match status" value="1"/>
</dbReference>
<sequence length="89" mass="10162">MNIDFDDISTKFKCLSDPTRLRILHMLMENEYCVGDIARTIGTTQANISKHLSLLRQAGMVNHRKDGMQVIYSLSGDRVQQLCKIMCND</sequence>
<dbReference type="GO" id="GO:0003700">
    <property type="term" value="F:DNA-binding transcription factor activity"/>
    <property type="evidence" value="ECO:0007669"/>
    <property type="project" value="InterPro"/>
</dbReference>
<dbReference type="Pfam" id="PF01022">
    <property type="entry name" value="HTH_5"/>
    <property type="match status" value="1"/>
</dbReference>
<dbReference type="InterPro" id="IPR036388">
    <property type="entry name" value="WH-like_DNA-bd_sf"/>
</dbReference>
<dbReference type="PANTHER" id="PTHR33154">
    <property type="entry name" value="TRANSCRIPTIONAL REGULATOR, ARSR FAMILY"/>
    <property type="match status" value="1"/>
</dbReference>
<evidence type="ECO:0000256" key="1">
    <source>
        <dbReference type="ARBA" id="ARBA00023015"/>
    </source>
</evidence>
<dbReference type="InterPro" id="IPR051081">
    <property type="entry name" value="HTH_MetalResp_TranReg"/>
</dbReference>
<dbReference type="NCBIfam" id="NF033788">
    <property type="entry name" value="HTH_metalloreg"/>
    <property type="match status" value="1"/>
</dbReference>
<evidence type="ECO:0000259" key="4">
    <source>
        <dbReference type="PROSITE" id="PS50987"/>
    </source>
</evidence>
<accession>A0A7W7Y2K6</accession>
<keyword evidence="1" id="KW-0805">Transcription regulation</keyword>
<dbReference type="PANTHER" id="PTHR33154:SF33">
    <property type="entry name" value="TRANSCRIPTIONAL REPRESSOR SDPR"/>
    <property type="match status" value="1"/>
</dbReference>
<dbReference type="InterPro" id="IPR001845">
    <property type="entry name" value="HTH_ArsR_DNA-bd_dom"/>
</dbReference>
<feature type="domain" description="HTH arsR-type" evidence="4">
    <location>
        <begin position="1"/>
        <end position="89"/>
    </location>
</feature>
<protein>
    <submittedName>
        <fullName evidence="5">ArsR family transcriptional regulator</fullName>
    </submittedName>
</protein>
<dbReference type="SUPFAM" id="SSF46785">
    <property type="entry name" value="Winged helix' DNA-binding domain"/>
    <property type="match status" value="1"/>
</dbReference>
<organism evidence="5 6">
    <name type="scientific">Desulfurispira natronophila</name>
    <dbReference type="NCBI Taxonomy" id="682562"/>
    <lineage>
        <taxon>Bacteria</taxon>
        <taxon>Pseudomonadati</taxon>
        <taxon>Chrysiogenota</taxon>
        <taxon>Chrysiogenia</taxon>
        <taxon>Chrysiogenales</taxon>
        <taxon>Chrysiogenaceae</taxon>
        <taxon>Desulfurispira</taxon>
    </lineage>
</organism>
<keyword evidence="3" id="KW-0804">Transcription</keyword>
<dbReference type="PRINTS" id="PR00778">
    <property type="entry name" value="HTHARSR"/>
</dbReference>
<dbReference type="SMART" id="SM00418">
    <property type="entry name" value="HTH_ARSR"/>
    <property type="match status" value="1"/>
</dbReference>
<dbReference type="GO" id="GO:0003677">
    <property type="term" value="F:DNA binding"/>
    <property type="evidence" value="ECO:0007669"/>
    <property type="project" value="UniProtKB-KW"/>
</dbReference>
<dbReference type="CDD" id="cd00090">
    <property type="entry name" value="HTH_ARSR"/>
    <property type="match status" value="1"/>
</dbReference>
<gene>
    <name evidence="5" type="ORF">HNR37_000238</name>
</gene>
<dbReference type="RefSeq" id="WP_183728628.1">
    <property type="nucleotide sequence ID" value="NZ_JACHID010000001.1"/>
</dbReference>
<reference evidence="5 6" key="1">
    <citation type="submission" date="2020-08" db="EMBL/GenBank/DDBJ databases">
        <title>Genomic Encyclopedia of Type Strains, Phase IV (KMG-IV): sequencing the most valuable type-strain genomes for metagenomic binning, comparative biology and taxonomic classification.</title>
        <authorList>
            <person name="Goeker M."/>
        </authorList>
    </citation>
    <scope>NUCLEOTIDE SEQUENCE [LARGE SCALE GENOMIC DNA]</scope>
    <source>
        <strain evidence="5 6">DSM 22071</strain>
    </source>
</reference>
<proteinExistence type="predicted"/>
<evidence type="ECO:0000313" key="5">
    <source>
        <dbReference type="EMBL" id="MBB5020935.1"/>
    </source>
</evidence>
<evidence type="ECO:0000313" key="6">
    <source>
        <dbReference type="Proteomes" id="UP000528322"/>
    </source>
</evidence>
<dbReference type="InterPro" id="IPR036390">
    <property type="entry name" value="WH_DNA-bd_sf"/>
</dbReference>
<keyword evidence="6" id="KW-1185">Reference proteome</keyword>
<dbReference type="Proteomes" id="UP000528322">
    <property type="component" value="Unassembled WGS sequence"/>
</dbReference>
<dbReference type="EMBL" id="JACHID010000001">
    <property type="protein sequence ID" value="MBB5020935.1"/>
    <property type="molecule type" value="Genomic_DNA"/>
</dbReference>
<dbReference type="InterPro" id="IPR011991">
    <property type="entry name" value="ArsR-like_HTH"/>
</dbReference>
<keyword evidence="2" id="KW-0238">DNA-binding</keyword>